<comment type="caution">
    <text evidence="1">The sequence shown here is derived from an EMBL/GenBank/DDBJ whole genome shotgun (WGS) entry which is preliminary data.</text>
</comment>
<protein>
    <submittedName>
        <fullName evidence="1">Uncharacterized protein</fullName>
    </submittedName>
</protein>
<dbReference type="Proteomes" id="UP000499080">
    <property type="component" value="Unassembled WGS sequence"/>
</dbReference>
<reference evidence="1 2" key="1">
    <citation type="journal article" date="2019" name="Sci. Rep.">
        <title>Orb-weaving spider Araneus ventricosus genome elucidates the spidroin gene catalogue.</title>
        <authorList>
            <person name="Kono N."/>
            <person name="Nakamura H."/>
            <person name="Ohtoshi R."/>
            <person name="Moran D.A.P."/>
            <person name="Shinohara A."/>
            <person name="Yoshida Y."/>
            <person name="Fujiwara M."/>
            <person name="Mori M."/>
            <person name="Tomita M."/>
            <person name="Arakawa K."/>
        </authorList>
    </citation>
    <scope>NUCLEOTIDE SEQUENCE [LARGE SCALE GENOMIC DNA]</scope>
</reference>
<sequence>MTGLTFKTVVHVRSILGKWCGGTYRHSIYQAIHFDRSFTTDPRNASPSITNHSPTPAFSDLFGEPLNTASLPYLPPSPAFITCEFKWSSRCRNQLTRYPTFFSGLPFKQRIAGSRSVQISPFRVIDCIKETLTLFVRVAHQDGLGREEDLLISLSYEESSFVYQHTKPVIHDSSNP</sequence>
<keyword evidence="2" id="KW-1185">Reference proteome</keyword>
<dbReference type="AlphaFoldDB" id="A0A4Y2PQ75"/>
<gene>
    <name evidence="1" type="ORF">AVEN_209396_1</name>
</gene>
<dbReference type="EMBL" id="BGPR01011810">
    <property type="protein sequence ID" value="GBN53083.1"/>
    <property type="molecule type" value="Genomic_DNA"/>
</dbReference>
<organism evidence="1 2">
    <name type="scientific">Araneus ventricosus</name>
    <name type="common">Orbweaver spider</name>
    <name type="synonym">Epeira ventricosa</name>
    <dbReference type="NCBI Taxonomy" id="182803"/>
    <lineage>
        <taxon>Eukaryota</taxon>
        <taxon>Metazoa</taxon>
        <taxon>Ecdysozoa</taxon>
        <taxon>Arthropoda</taxon>
        <taxon>Chelicerata</taxon>
        <taxon>Arachnida</taxon>
        <taxon>Araneae</taxon>
        <taxon>Araneomorphae</taxon>
        <taxon>Entelegynae</taxon>
        <taxon>Araneoidea</taxon>
        <taxon>Araneidae</taxon>
        <taxon>Araneus</taxon>
    </lineage>
</organism>
<accession>A0A4Y2PQ75</accession>
<evidence type="ECO:0000313" key="1">
    <source>
        <dbReference type="EMBL" id="GBN53083.1"/>
    </source>
</evidence>
<proteinExistence type="predicted"/>
<name>A0A4Y2PQ75_ARAVE</name>
<evidence type="ECO:0000313" key="2">
    <source>
        <dbReference type="Proteomes" id="UP000499080"/>
    </source>
</evidence>